<dbReference type="Gene3D" id="3.40.50.300">
    <property type="entry name" value="P-loop containing nucleotide triphosphate hydrolases"/>
    <property type="match status" value="1"/>
</dbReference>
<dbReference type="Proteomes" id="UP000002620">
    <property type="component" value="Chromosome"/>
</dbReference>
<dbReference type="KEGG" id="adg:Adeg_1748"/>
<dbReference type="RefSeq" id="WP_015739714.1">
    <property type="nucleotide sequence ID" value="NC_013385.1"/>
</dbReference>
<evidence type="ECO:0000256" key="1">
    <source>
        <dbReference type="SAM" id="Coils"/>
    </source>
</evidence>
<dbReference type="STRING" id="429009.Adeg_1748"/>
<keyword evidence="1" id="KW-0175">Coiled coil</keyword>
<dbReference type="AlphaFoldDB" id="C9R958"/>
<accession>C9R958</accession>
<dbReference type="HOGENOM" id="CLU_110610_0_0_9"/>
<dbReference type="InterPro" id="IPR027417">
    <property type="entry name" value="P-loop_NTPase"/>
</dbReference>
<keyword evidence="3" id="KW-1185">Reference proteome</keyword>
<dbReference type="EMBL" id="CP001785">
    <property type="protein sequence ID" value="ACX52837.1"/>
    <property type="molecule type" value="Genomic_DNA"/>
</dbReference>
<dbReference type="eggNOG" id="COG0497">
    <property type="taxonomic scope" value="Bacteria"/>
</dbReference>
<name>C9R958_AMMDK</name>
<evidence type="ECO:0000313" key="2">
    <source>
        <dbReference type="EMBL" id="ACX52837.1"/>
    </source>
</evidence>
<reference evidence="2 3" key="1">
    <citation type="submission" date="2009-10" db="EMBL/GenBank/DDBJ databases">
        <title>Complete sequence of chromosome of Ammonifex degensii KC4.</title>
        <authorList>
            <consortium name="US DOE Joint Genome Institute"/>
            <person name="Kerfeld C."/>
            <person name="Goodner B."/>
            <person name="Huber H."/>
            <person name="Stetter K."/>
            <person name="Lucas S."/>
            <person name="Copeland A."/>
            <person name="Lapidus A."/>
            <person name="Glavina del Rio T."/>
            <person name="Dalin E."/>
            <person name="Tice H."/>
            <person name="Bruce D."/>
            <person name="Goodwin L."/>
            <person name="Pitluck S."/>
            <person name="Saunders E."/>
            <person name="Brettin T."/>
            <person name="Detter J.C."/>
            <person name="Han C."/>
            <person name="Larimer F."/>
            <person name="Land M."/>
            <person name="Hauser L."/>
            <person name="Kyrpides N."/>
            <person name="Ovchinnikova G."/>
            <person name="Richardson P."/>
        </authorList>
    </citation>
    <scope>NUCLEOTIDE SEQUENCE [LARGE SCALE GENOMIC DNA]</scope>
    <source>
        <strain evidence="3">DSM 10501 / KC4</strain>
    </source>
</reference>
<organism evidence="2 3">
    <name type="scientific">Ammonifex degensii (strain DSM 10501 / KC4)</name>
    <dbReference type="NCBI Taxonomy" id="429009"/>
    <lineage>
        <taxon>Bacteria</taxon>
        <taxon>Bacillati</taxon>
        <taxon>Bacillota</taxon>
        <taxon>Clostridia</taxon>
        <taxon>Thermoanaerobacterales</taxon>
        <taxon>Thermoanaerobacteraceae</taxon>
        <taxon>Ammonifex</taxon>
    </lineage>
</organism>
<dbReference type="SUPFAM" id="SSF52540">
    <property type="entry name" value="P-loop containing nucleoside triphosphate hydrolases"/>
    <property type="match status" value="1"/>
</dbReference>
<feature type="coiled-coil region" evidence="1">
    <location>
        <begin position="16"/>
        <end position="43"/>
    </location>
</feature>
<sequence length="222" mass="25129">MDERIKEGLALFEEYVARKRWEFDRLKQELEEKERELAACRAKEEVLGRVREVFLLAANSAYEHARKALEKAVTSALQAVFGPEISFAIELTTRREQQEADFFVISTYGGTQPVKTEPTEARGGGVVDVISLSLRSALLEHSRLPGILVLDEPGKHVSEEYARQLGEWLQTFSQETGRQILLVTHSDSLAETGERVYRVDMYQGESRVRLLTSRQGSVENTA</sequence>
<dbReference type="OrthoDB" id="2380879at2"/>
<evidence type="ECO:0000313" key="3">
    <source>
        <dbReference type="Proteomes" id="UP000002620"/>
    </source>
</evidence>
<protein>
    <submittedName>
        <fullName evidence="2">Uncharacterized protein</fullName>
    </submittedName>
</protein>
<gene>
    <name evidence="2" type="ordered locus">Adeg_1748</name>
</gene>
<proteinExistence type="predicted"/>